<keyword evidence="3" id="KW-1134">Transmembrane beta strand</keyword>
<dbReference type="InterPro" id="IPR037066">
    <property type="entry name" value="Plug_dom_sf"/>
</dbReference>
<evidence type="ECO:0000256" key="7">
    <source>
        <dbReference type="ARBA" id="ARBA00023004"/>
    </source>
</evidence>
<dbReference type="Gene3D" id="2.40.170.20">
    <property type="entry name" value="TonB-dependent receptor, beta-barrel domain"/>
    <property type="match status" value="1"/>
</dbReference>
<keyword evidence="5" id="KW-0812">Transmembrane</keyword>
<evidence type="ECO:0000256" key="4">
    <source>
        <dbReference type="ARBA" id="ARBA00022496"/>
    </source>
</evidence>
<proteinExistence type="predicted"/>
<evidence type="ECO:0000259" key="11">
    <source>
        <dbReference type="Pfam" id="PF07715"/>
    </source>
</evidence>
<evidence type="ECO:0000256" key="3">
    <source>
        <dbReference type="ARBA" id="ARBA00022452"/>
    </source>
</evidence>
<comment type="subcellular location">
    <subcellularLocation>
        <location evidence="1">Cell outer membrane</location>
        <topology evidence="1">Multi-pass membrane protein</topology>
    </subcellularLocation>
</comment>
<keyword evidence="6" id="KW-0732">Signal</keyword>
<dbReference type="SUPFAM" id="SSF56935">
    <property type="entry name" value="Porins"/>
    <property type="match status" value="1"/>
</dbReference>
<comment type="caution">
    <text evidence="12">The sequence shown here is derived from an EMBL/GenBank/DDBJ whole genome shotgun (WGS) entry which is preliminary data.</text>
</comment>
<dbReference type="AlphaFoldDB" id="A0A4Q1C7J4"/>
<keyword evidence="10" id="KW-0998">Cell outer membrane</keyword>
<keyword evidence="9" id="KW-0472">Membrane</keyword>
<evidence type="ECO:0000256" key="2">
    <source>
        <dbReference type="ARBA" id="ARBA00022448"/>
    </source>
</evidence>
<accession>A0A4Q1C7J4</accession>
<dbReference type="Proteomes" id="UP000290218">
    <property type="component" value="Unassembled WGS sequence"/>
</dbReference>
<dbReference type="InterPro" id="IPR036942">
    <property type="entry name" value="Beta-barrel_TonB_sf"/>
</dbReference>
<evidence type="ECO:0000313" key="12">
    <source>
        <dbReference type="EMBL" id="RXK54905.1"/>
    </source>
</evidence>
<dbReference type="GO" id="GO:0009279">
    <property type="term" value="C:cell outer membrane"/>
    <property type="evidence" value="ECO:0007669"/>
    <property type="project" value="UniProtKB-SubCell"/>
</dbReference>
<dbReference type="InterPro" id="IPR012910">
    <property type="entry name" value="Plug_dom"/>
</dbReference>
<gene>
    <name evidence="12" type="ORF">ESB00_03135</name>
</gene>
<dbReference type="GO" id="GO:0015344">
    <property type="term" value="F:siderophore uptake transmembrane transporter activity"/>
    <property type="evidence" value="ECO:0007669"/>
    <property type="project" value="TreeGrafter"/>
</dbReference>
<keyword evidence="13" id="KW-1185">Reference proteome</keyword>
<name>A0A4Q1C7J4_9BACT</name>
<evidence type="ECO:0000256" key="6">
    <source>
        <dbReference type="ARBA" id="ARBA00022729"/>
    </source>
</evidence>
<keyword evidence="2" id="KW-0813">Transport</keyword>
<dbReference type="Gene3D" id="2.170.130.10">
    <property type="entry name" value="TonB-dependent receptor, plug domain"/>
    <property type="match status" value="1"/>
</dbReference>
<evidence type="ECO:0000256" key="5">
    <source>
        <dbReference type="ARBA" id="ARBA00022692"/>
    </source>
</evidence>
<dbReference type="InterPro" id="IPR039426">
    <property type="entry name" value="TonB-dep_rcpt-like"/>
</dbReference>
<dbReference type="Pfam" id="PF07715">
    <property type="entry name" value="Plug"/>
    <property type="match status" value="1"/>
</dbReference>
<evidence type="ECO:0000256" key="10">
    <source>
        <dbReference type="ARBA" id="ARBA00023237"/>
    </source>
</evidence>
<keyword evidence="8" id="KW-0406">Ion transport</keyword>
<organism evidence="12 13">
    <name type="scientific">Oleiharenicola lentus</name>
    <dbReference type="NCBI Taxonomy" id="2508720"/>
    <lineage>
        <taxon>Bacteria</taxon>
        <taxon>Pseudomonadati</taxon>
        <taxon>Verrucomicrobiota</taxon>
        <taxon>Opitutia</taxon>
        <taxon>Opitutales</taxon>
        <taxon>Opitutaceae</taxon>
        <taxon>Oleiharenicola</taxon>
    </lineage>
</organism>
<evidence type="ECO:0000256" key="1">
    <source>
        <dbReference type="ARBA" id="ARBA00004571"/>
    </source>
</evidence>
<dbReference type="PANTHER" id="PTHR32552">
    <property type="entry name" value="FERRICHROME IRON RECEPTOR-RELATED"/>
    <property type="match status" value="1"/>
</dbReference>
<evidence type="ECO:0000256" key="8">
    <source>
        <dbReference type="ARBA" id="ARBA00023065"/>
    </source>
</evidence>
<keyword evidence="7" id="KW-0408">Iron</keyword>
<sequence>MASSGGYYSHLSSPNPNMTMKRLTVRSRAVIGTTVLCLASVLRLDAQTTAPAPTGQNTEESEETLVLSPFVVDASEDADGYAAKSTLAGTRVRTELRDVASAISVVTQQFLQDTGARKSEDLLVYTTNTEVGGIRGNFSGAGGGATYNEAGNLLRPSNNTRVRGLDSADNTRDYFLTEIPWDGYNVGRVDLQRGPNSILFGVGSPAGIINTSLNTAAFKNSNKVENRIDKWGSLRNTADFNYVVLKNELAVRLSLLDDKAKYEQDHAYNHDRRVFGALRYSPKIFGEGSETTIRANYEQGNVHANRPRSLPPIDGLTPWFTYANKLLLNPNIDNATNFGLQALFNESFIGRQYGPTLAIHYDNPATGNASRAIQAEYTTVGGINSTGALDNSINGIPFFRYFALNTNNAYKRASGAVGGSYYVNISMDDPSVFNFYEKLIDGPNKREWQSWDAGNLSVAQTFFDNQLGMELVYDYQRYDDGQVGFLGGDQYVIGVDINTHLIGGGANPNVGRPFVSNNSQYGNTSTFIDRDSIRFTTTGEVRTDKFFGKNFLTNFLGRHVFTGLVSKDTKRTETRGWTQLATEPLYSQLINQNGQNGIPNPSPIIDNGRQINFITYIGPDLRGRSNATGLDLSAVTGFQQPPDVVNARYFDSRWNASLGVNPADPYTFMSQGPGATKGQNNVVNTSTQSENPANYYGWSYRNIRVMNADKGDLDQLYSDGTKSKNVIKSKGITWQGYMLDGLFVPVFGWRRDEVSNISTSAPKDPISSIASMDYMIDQAVTPTNTAAGESKSWGGVLHMPKSWSEKLPGNTSISLFYNRSSNFKADAPRGDVFGNIIANPAGQTKDYGFVLTTLNDKLSLKVNWYETKLSNATLSADSAGFSGSLYYIWAVPAWEATFALANREGLAGRNDGRQWYWNYAGRAADGEYGSVQPGTPGYDTNPEVVKQKAAINDFLQNFPFGPEFFDAYGIDIDVTKFKSANPLTAWPGYNPDNLAIQPAYQGRLKSTGAGPVASVDTASEGIEFELTAKPLKNWNLTLNASKTTASRIALSPTIVSFMDTYTKFLAGPAGDLRLWGTDPNNSFRNYWRDNIVAPYKVLRAQEGSSAPEIAPWRFNLISTYSFDEGRLKGGYIGGAYRWEDKRIIGYQYSTTAGTLDISKPYYGPTDKHFDLWFGYSRKLTEKINWRGQVNVRNVGESTGLVPVSVQPDGTRGLSRISEGMSWQLSNTFEF</sequence>
<dbReference type="OrthoDB" id="175161at2"/>
<feature type="domain" description="TonB-dependent receptor plug" evidence="11">
    <location>
        <begin position="96"/>
        <end position="208"/>
    </location>
</feature>
<protein>
    <recommendedName>
        <fullName evidence="11">TonB-dependent receptor plug domain-containing protein</fullName>
    </recommendedName>
</protein>
<dbReference type="PANTHER" id="PTHR32552:SF68">
    <property type="entry name" value="FERRICHROME OUTER MEMBRANE TRANSPORTER_PHAGE RECEPTOR"/>
    <property type="match status" value="1"/>
</dbReference>
<dbReference type="EMBL" id="SDHX01000001">
    <property type="protein sequence ID" value="RXK54905.1"/>
    <property type="molecule type" value="Genomic_DNA"/>
</dbReference>
<evidence type="ECO:0000256" key="9">
    <source>
        <dbReference type="ARBA" id="ARBA00023136"/>
    </source>
</evidence>
<reference evidence="12 13" key="1">
    <citation type="submission" date="2019-01" db="EMBL/GenBank/DDBJ databases">
        <title>Lacunisphaera sp. strain TWA-58.</title>
        <authorList>
            <person name="Chen W.-M."/>
        </authorList>
    </citation>
    <scope>NUCLEOTIDE SEQUENCE [LARGE SCALE GENOMIC DNA]</scope>
    <source>
        <strain evidence="12 13">TWA-58</strain>
    </source>
</reference>
<evidence type="ECO:0000313" key="13">
    <source>
        <dbReference type="Proteomes" id="UP000290218"/>
    </source>
</evidence>
<keyword evidence="4" id="KW-0410">Iron transport</keyword>